<dbReference type="EMBL" id="JAUCFI010000003">
    <property type="protein sequence ID" value="MDM5283881.1"/>
    <property type="molecule type" value="Genomic_DNA"/>
</dbReference>
<evidence type="ECO:0000313" key="1">
    <source>
        <dbReference type="EMBL" id="MDM5283881.1"/>
    </source>
</evidence>
<proteinExistence type="predicted"/>
<name>A0AAJ1QM47_9BACI</name>
<protein>
    <submittedName>
        <fullName evidence="1">Uncharacterized protein</fullName>
    </submittedName>
</protein>
<accession>A0AAJ1QM47</accession>
<organism evidence="1 2">
    <name type="scientific">Peribacillus frigoritolerans</name>
    <dbReference type="NCBI Taxonomy" id="450367"/>
    <lineage>
        <taxon>Bacteria</taxon>
        <taxon>Bacillati</taxon>
        <taxon>Bacillota</taxon>
        <taxon>Bacilli</taxon>
        <taxon>Bacillales</taxon>
        <taxon>Bacillaceae</taxon>
        <taxon>Peribacillus</taxon>
    </lineage>
</organism>
<dbReference type="AlphaFoldDB" id="A0AAJ1QM47"/>
<dbReference type="RefSeq" id="WP_289349632.1">
    <property type="nucleotide sequence ID" value="NZ_JAUCFI010000003.1"/>
</dbReference>
<dbReference type="Proteomes" id="UP001238973">
    <property type="component" value="Unassembled WGS sequence"/>
</dbReference>
<gene>
    <name evidence="1" type="ORF">QUF85_11250</name>
</gene>
<reference evidence="1" key="1">
    <citation type="submission" date="2023-06" db="EMBL/GenBank/DDBJ databases">
        <title>Comparative genomics of Bacillaceae isolates and their secondary metabolite potential.</title>
        <authorList>
            <person name="Song L."/>
            <person name="Nielsen L.J."/>
            <person name="Mohite O."/>
            <person name="Xu X."/>
            <person name="Weber T."/>
            <person name="Kovacs A.T."/>
        </authorList>
    </citation>
    <scope>NUCLEOTIDE SEQUENCE</scope>
    <source>
        <strain evidence="1">G1S1</strain>
    </source>
</reference>
<comment type="caution">
    <text evidence="1">The sequence shown here is derived from an EMBL/GenBank/DDBJ whole genome shotgun (WGS) entry which is preliminary data.</text>
</comment>
<evidence type="ECO:0000313" key="2">
    <source>
        <dbReference type="Proteomes" id="UP001238973"/>
    </source>
</evidence>
<sequence>MKKLSLPFAIVILGFCLLFSAIIVSNAIREGLTDNQGWELLNERLIELIDVLDNQ</sequence>